<dbReference type="RefSeq" id="WP_184474992.1">
    <property type="nucleotide sequence ID" value="NZ_JACHOV010000005.1"/>
</dbReference>
<keyword evidence="3" id="KW-1185">Reference proteome</keyword>
<dbReference type="EMBL" id="JACHOV010000005">
    <property type="protein sequence ID" value="MBB4641166.1"/>
    <property type="molecule type" value="Genomic_DNA"/>
</dbReference>
<dbReference type="Proteomes" id="UP000575068">
    <property type="component" value="Unassembled WGS sequence"/>
</dbReference>
<evidence type="ECO:0000313" key="3">
    <source>
        <dbReference type="Proteomes" id="UP000575068"/>
    </source>
</evidence>
<name>A0A840HUJ2_9SPHN</name>
<evidence type="ECO:0000256" key="1">
    <source>
        <dbReference type="SAM" id="Phobius"/>
    </source>
</evidence>
<keyword evidence="1" id="KW-0812">Transmembrane</keyword>
<reference evidence="2 3" key="1">
    <citation type="submission" date="2020-08" db="EMBL/GenBank/DDBJ databases">
        <title>Genomic Encyclopedia of Type Strains, Phase IV (KMG-IV): sequencing the most valuable type-strain genomes for metagenomic binning, comparative biology and taxonomic classification.</title>
        <authorList>
            <person name="Goeker M."/>
        </authorList>
    </citation>
    <scope>NUCLEOTIDE SEQUENCE [LARGE SCALE GENOMIC DNA]</scope>
    <source>
        <strain evidence="2 3">DSM 7465</strain>
    </source>
</reference>
<evidence type="ECO:0000313" key="2">
    <source>
        <dbReference type="EMBL" id="MBB4641166.1"/>
    </source>
</evidence>
<keyword evidence="1" id="KW-0472">Membrane</keyword>
<protein>
    <submittedName>
        <fullName evidence="2">Uncharacterized protein</fullName>
    </submittedName>
</protein>
<proteinExistence type="predicted"/>
<accession>A0A840HUJ2</accession>
<sequence length="78" mass="7637">MLTPSAISALDASEQGAGAAAGLLGTLQLGVTAAGSVAVSLFPSFTMTPLISILGAGFILVLATMAMLRLSETVENAG</sequence>
<comment type="caution">
    <text evidence="2">The sequence shown here is derived from an EMBL/GenBank/DDBJ whole genome shotgun (WGS) entry which is preliminary data.</text>
</comment>
<keyword evidence="1" id="KW-1133">Transmembrane helix</keyword>
<dbReference type="AlphaFoldDB" id="A0A840HUJ2"/>
<organism evidence="2 3">
    <name type="scientific">Rhizorhapis suberifaciens</name>
    <name type="common">corky root of lettuce</name>
    <dbReference type="NCBI Taxonomy" id="13656"/>
    <lineage>
        <taxon>Bacteria</taxon>
        <taxon>Pseudomonadati</taxon>
        <taxon>Pseudomonadota</taxon>
        <taxon>Alphaproteobacteria</taxon>
        <taxon>Sphingomonadales</taxon>
        <taxon>Sphingomonadaceae</taxon>
        <taxon>Rhizorhapis</taxon>
    </lineage>
</organism>
<gene>
    <name evidence="2" type="ORF">HNQ99_001471</name>
</gene>
<feature type="transmembrane region" description="Helical" evidence="1">
    <location>
        <begin position="49"/>
        <end position="68"/>
    </location>
</feature>
<feature type="transmembrane region" description="Helical" evidence="1">
    <location>
        <begin position="20"/>
        <end position="42"/>
    </location>
</feature>